<name>A0A134CKF0_9FIRM</name>
<keyword evidence="7 9" id="KW-0460">Magnesium</keyword>
<dbReference type="InterPro" id="IPR006169">
    <property type="entry name" value="GTP1_OBG_dom"/>
</dbReference>
<dbReference type="NCBIfam" id="NF008954">
    <property type="entry name" value="PRK12296.1"/>
    <property type="match status" value="1"/>
</dbReference>
<dbReference type="Proteomes" id="UP000070160">
    <property type="component" value="Unassembled WGS sequence"/>
</dbReference>
<evidence type="ECO:0000313" key="14">
    <source>
        <dbReference type="Proteomes" id="UP000070160"/>
    </source>
</evidence>
<comment type="function">
    <text evidence="9">An essential GTPase which binds GTP, GDP and possibly (p)ppGpp with moderate affinity, with high nucleotide exchange rates and a fairly low GTP hydrolysis rate. Plays a role in control of the cell cycle, stress response, ribosome biogenesis and in those bacteria that undergo differentiation, in morphogenesis control.</text>
</comment>
<evidence type="ECO:0000256" key="2">
    <source>
        <dbReference type="ARBA" id="ARBA00007699"/>
    </source>
</evidence>
<dbReference type="InterPro" id="IPR036726">
    <property type="entry name" value="GTP1_OBG_dom_sf"/>
</dbReference>
<dbReference type="InterPro" id="IPR027417">
    <property type="entry name" value="P-loop_NTPase"/>
</dbReference>
<evidence type="ECO:0000256" key="5">
    <source>
        <dbReference type="ARBA" id="ARBA00022741"/>
    </source>
</evidence>
<comment type="similarity">
    <text evidence="2 9">Belongs to the TRAFAC class OBG-HflX-like GTPase superfamily. OBG GTPase family.</text>
</comment>
<dbReference type="Pfam" id="PF01018">
    <property type="entry name" value="GTP1_OBG"/>
    <property type="match status" value="1"/>
</dbReference>
<dbReference type="HAMAP" id="MF_01454">
    <property type="entry name" value="GTPase_Obg"/>
    <property type="match status" value="1"/>
</dbReference>
<keyword evidence="5 9" id="KW-0547">Nucleotide-binding</keyword>
<dbReference type="NCBIfam" id="NF008955">
    <property type="entry name" value="PRK12297.1"/>
    <property type="match status" value="1"/>
</dbReference>
<dbReference type="InterPro" id="IPR006074">
    <property type="entry name" value="GTP1-OBG_CS"/>
</dbReference>
<accession>A0A134CKF0</accession>
<dbReference type="GO" id="GO:0042254">
    <property type="term" value="P:ribosome biogenesis"/>
    <property type="evidence" value="ECO:0007669"/>
    <property type="project" value="UniProtKB-UniRule"/>
</dbReference>
<dbReference type="FunFam" id="2.70.210.12:FF:000001">
    <property type="entry name" value="GTPase Obg"/>
    <property type="match status" value="1"/>
</dbReference>
<dbReference type="GO" id="GO:0005525">
    <property type="term" value="F:GTP binding"/>
    <property type="evidence" value="ECO:0007669"/>
    <property type="project" value="UniProtKB-UniRule"/>
</dbReference>
<dbReference type="InterPro" id="IPR006073">
    <property type="entry name" value="GTP-bd"/>
</dbReference>
<evidence type="ECO:0000259" key="11">
    <source>
        <dbReference type="PROSITE" id="PS51881"/>
    </source>
</evidence>
<dbReference type="PROSITE" id="PS51881">
    <property type="entry name" value="OCT"/>
    <property type="match status" value="1"/>
</dbReference>
<proteinExistence type="inferred from homology"/>
<keyword evidence="8 9" id="KW-0342">GTP-binding</keyword>
<dbReference type="PATRIC" id="fig|1588748.3.peg.342"/>
<dbReference type="InterPro" id="IPR036346">
    <property type="entry name" value="GTP-bd_prot_GTP1/OBG_C_sf"/>
</dbReference>
<reference evidence="14" key="1">
    <citation type="submission" date="2016-01" db="EMBL/GenBank/DDBJ databases">
        <authorList>
            <person name="Mitreva M."/>
            <person name="Pepin K.H."/>
            <person name="Mihindukulasuriya K.A."/>
            <person name="Fulton R."/>
            <person name="Fronick C."/>
            <person name="O'Laughlin M."/>
            <person name="Miner T."/>
            <person name="Herter B."/>
            <person name="Rosa B.A."/>
            <person name="Cordes M."/>
            <person name="Tomlinson C."/>
            <person name="Wollam A."/>
            <person name="Palsikar V.B."/>
            <person name="Mardis E.R."/>
            <person name="Wilson R.K."/>
        </authorList>
    </citation>
    <scope>NUCLEOTIDE SEQUENCE [LARGE SCALE GENOMIC DNA]</scope>
    <source>
        <strain evidence="14">KA00182</strain>
    </source>
</reference>
<dbReference type="InterPro" id="IPR045086">
    <property type="entry name" value="OBG_GTPase"/>
</dbReference>
<dbReference type="SUPFAM" id="SSF82051">
    <property type="entry name" value="Obg GTP-binding protein N-terminal domain"/>
    <property type="match status" value="1"/>
</dbReference>
<dbReference type="Gene3D" id="3.30.300.350">
    <property type="entry name" value="GTP-binding protein OBG, C-terminal domain"/>
    <property type="match status" value="1"/>
</dbReference>
<dbReference type="Gene3D" id="3.40.50.300">
    <property type="entry name" value="P-loop containing nucleotide triphosphate hydrolases"/>
    <property type="match status" value="1"/>
</dbReference>
<dbReference type="CDD" id="cd01898">
    <property type="entry name" value="Obg"/>
    <property type="match status" value="1"/>
</dbReference>
<dbReference type="InterPro" id="IPR031167">
    <property type="entry name" value="G_OBG"/>
</dbReference>
<evidence type="ECO:0000256" key="3">
    <source>
        <dbReference type="ARBA" id="ARBA00022490"/>
    </source>
</evidence>
<dbReference type="AlphaFoldDB" id="A0A134CKF0"/>
<comment type="cofactor">
    <cofactor evidence="1 9">
        <name>Mg(2+)</name>
        <dbReference type="ChEBI" id="CHEBI:18420"/>
    </cofactor>
</comment>
<dbReference type="STRING" id="1588748.HMPREF3182_00352"/>
<dbReference type="InterPro" id="IPR015349">
    <property type="entry name" value="OCT_dom"/>
</dbReference>
<dbReference type="PRINTS" id="PR00326">
    <property type="entry name" value="GTP1OBG"/>
</dbReference>
<evidence type="ECO:0000256" key="8">
    <source>
        <dbReference type="ARBA" id="ARBA00023134"/>
    </source>
</evidence>
<evidence type="ECO:0000256" key="4">
    <source>
        <dbReference type="ARBA" id="ARBA00022723"/>
    </source>
</evidence>
<dbReference type="PROSITE" id="PS00905">
    <property type="entry name" value="GTP1_OBG"/>
    <property type="match status" value="1"/>
</dbReference>
<feature type="binding site" evidence="9">
    <location>
        <begin position="282"/>
        <end position="285"/>
    </location>
    <ligand>
        <name>GTP</name>
        <dbReference type="ChEBI" id="CHEBI:37565"/>
    </ligand>
</feature>
<dbReference type="SUPFAM" id="SSF52540">
    <property type="entry name" value="P-loop containing nucleoside triphosphate hydrolases"/>
    <property type="match status" value="1"/>
</dbReference>
<keyword evidence="6 9" id="KW-0378">Hydrolase</keyword>
<feature type="binding site" evidence="9">
    <location>
        <begin position="312"/>
        <end position="314"/>
    </location>
    <ligand>
        <name>GTP</name>
        <dbReference type="ChEBI" id="CHEBI:37565"/>
    </ligand>
</feature>
<dbReference type="GO" id="GO:0000287">
    <property type="term" value="F:magnesium ion binding"/>
    <property type="evidence" value="ECO:0007669"/>
    <property type="project" value="InterPro"/>
</dbReference>
<evidence type="ECO:0000259" key="10">
    <source>
        <dbReference type="PROSITE" id="PS51710"/>
    </source>
</evidence>
<evidence type="ECO:0000256" key="1">
    <source>
        <dbReference type="ARBA" id="ARBA00001946"/>
    </source>
</evidence>
<feature type="binding site" evidence="9">
    <location>
        <begin position="165"/>
        <end position="172"/>
    </location>
    <ligand>
        <name>GTP</name>
        <dbReference type="ChEBI" id="CHEBI:37565"/>
    </ligand>
</feature>
<dbReference type="GO" id="GO:0005737">
    <property type="term" value="C:cytoplasm"/>
    <property type="evidence" value="ECO:0007669"/>
    <property type="project" value="UniProtKB-SubCell"/>
</dbReference>
<dbReference type="PIRSF" id="PIRSF002401">
    <property type="entry name" value="GTP_bd_Obg/CgtA"/>
    <property type="match status" value="1"/>
</dbReference>
<feature type="domain" description="OBG-type G" evidence="10">
    <location>
        <begin position="159"/>
        <end position="331"/>
    </location>
</feature>
<sequence length="424" mass="47196">MFIDKARIFVQSGKGGDGMSSFRHEKFVPKGGPNGGDGGQGGDVILVADRNINTLLDFRYRRLFKAKPGGRGLSSNKYGRDAMPLIIPVPVGTIVKEESNGDLLADLRVDGQRVVVAKGGRGGRGNWHFRTSANRTPTFAEKGEPGEELWLQMELKLLADVGLLGYPSVGKSSILCKVSAAQPEVAAYHFTTLHPILGVVDLNDHRTLVMADIPGLIEGASEGVGLGHTFLRHIERTKILLHVLDVSGMEGRDPIEDYEKINEELVKYSEKLAHKKQIIVANKVDLLGDNREALTRLEAYMGERGNEVYPICAVTGEGLDVLLERVWTEVEAYQAEAEEKEEEVIYRAKDTKDFVITRASDGAFVITGSRIENLVAMTNFDDDQSVRRFQRIWRYMELDKLLQEKGICDGNTVRIYEMEFEYHA</sequence>
<dbReference type="InterPro" id="IPR014100">
    <property type="entry name" value="GTP-bd_Obg/CgtA"/>
</dbReference>
<feature type="binding site" evidence="9">
    <location>
        <position position="172"/>
    </location>
    <ligand>
        <name>Mg(2+)</name>
        <dbReference type="ChEBI" id="CHEBI:18420"/>
    </ligand>
</feature>
<dbReference type="RefSeq" id="WP_007392603.1">
    <property type="nucleotide sequence ID" value="NZ_KQ960929.1"/>
</dbReference>
<feature type="binding site" evidence="9">
    <location>
        <begin position="190"/>
        <end position="194"/>
    </location>
    <ligand>
        <name>GTP</name>
        <dbReference type="ChEBI" id="CHEBI:37565"/>
    </ligand>
</feature>
<dbReference type="EC" id="3.6.5.-" evidence="9"/>
<evidence type="ECO:0000313" key="13">
    <source>
        <dbReference type="EMBL" id="KXB92690.1"/>
    </source>
</evidence>
<evidence type="ECO:0000256" key="7">
    <source>
        <dbReference type="ARBA" id="ARBA00022842"/>
    </source>
</evidence>
<dbReference type="NCBIfam" id="TIGR02729">
    <property type="entry name" value="Obg_CgtA"/>
    <property type="match status" value="1"/>
</dbReference>
<dbReference type="EMBL" id="LSDT01000008">
    <property type="protein sequence ID" value="KXB92690.1"/>
    <property type="molecule type" value="Genomic_DNA"/>
</dbReference>
<feature type="domain" description="Obg" evidence="12">
    <location>
        <begin position="1"/>
        <end position="158"/>
    </location>
</feature>
<dbReference type="NCBIfam" id="TIGR03595">
    <property type="entry name" value="Obg_CgtA_exten"/>
    <property type="match status" value="1"/>
</dbReference>
<feature type="domain" description="OCT" evidence="11">
    <location>
        <begin position="346"/>
        <end position="424"/>
    </location>
</feature>
<dbReference type="PANTHER" id="PTHR11702:SF31">
    <property type="entry name" value="MITOCHONDRIAL RIBOSOME-ASSOCIATED GTPASE 2"/>
    <property type="match status" value="1"/>
</dbReference>
<dbReference type="PROSITE" id="PS51710">
    <property type="entry name" value="G_OBG"/>
    <property type="match status" value="1"/>
</dbReference>
<evidence type="ECO:0000256" key="6">
    <source>
        <dbReference type="ARBA" id="ARBA00022801"/>
    </source>
</evidence>
<keyword evidence="14" id="KW-1185">Reference proteome</keyword>
<evidence type="ECO:0000256" key="9">
    <source>
        <dbReference type="HAMAP-Rule" id="MF_01454"/>
    </source>
</evidence>
<dbReference type="Pfam" id="PF01926">
    <property type="entry name" value="MMR_HSR1"/>
    <property type="match status" value="1"/>
</dbReference>
<dbReference type="PROSITE" id="PS51883">
    <property type="entry name" value="OBG"/>
    <property type="match status" value="1"/>
</dbReference>
<keyword evidence="3 9" id="KW-0963">Cytoplasm</keyword>
<evidence type="ECO:0000259" key="12">
    <source>
        <dbReference type="PROSITE" id="PS51883"/>
    </source>
</evidence>
<dbReference type="Gene3D" id="2.70.210.12">
    <property type="entry name" value="GTP1/OBG domain"/>
    <property type="match status" value="1"/>
</dbReference>
<comment type="subcellular location">
    <subcellularLocation>
        <location evidence="9">Cytoplasm</location>
    </subcellularLocation>
</comment>
<comment type="caution">
    <text evidence="13">The sequence shown here is derived from an EMBL/GenBank/DDBJ whole genome shotgun (WGS) entry which is preliminary data.</text>
</comment>
<dbReference type="Pfam" id="PF09269">
    <property type="entry name" value="DUF1967"/>
    <property type="match status" value="1"/>
</dbReference>
<dbReference type="GO" id="GO:0003924">
    <property type="term" value="F:GTPase activity"/>
    <property type="evidence" value="ECO:0007669"/>
    <property type="project" value="UniProtKB-UniRule"/>
</dbReference>
<protein>
    <recommendedName>
        <fullName evidence="9">GTPase Obg</fullName>
        <ecNumber evidence="9">3.6.5.-</ecNumber>
    </recommendedName>
    <alternativeName>
        <fullName evidence="9">GTP-binding protein Obg</fullName>
    </alternativeName>
</protein>
<dbReference type="NCBIfam" id="NF008956">
    <property type="entry name" value="PRK12299.1"/>
    <property type="match status" value="1"/>
</dbReference>
<gene>
    <name evidence="9" type="primary">obg</name>
    <name evidence="13" type="ORF">HMPREF3182_00352</name>
</gene>
<organism evidence="13 14">
    <name type="scientific">Megasphaera hutchinsoni</name>
    <dbReference type="NCBI Taxonomy" id="1588748"/>
    <lineage>
        <taxon>Bacteria</taxon>
        <taxon>Bacillati</taxon>
        <taxon>Bacillota</taxon>
        <taxon>Negativicutes</taxon>
        <taxon>Veillonellales</taxon>
        <taxon>Veillonellaceae</taxon>
        <taxon>Megasphaera</taxon>
    </lineage>
</organism>
<keyword evidence="4 9" id="KW-0479">Metal-binding</keyword>
<comment type="subunit">
    <text evidence="9">Monomer.</text>
</comment>
<feature type="binding site" evidence="9">
    <location>
        <begin position="212"/>
        <end position="215"/>
    </location>
    <ligand>
        <name>GTP</name>
        <dbReference type="ChEBI" id="CHEBI:37565"/>
    </ligand>
</feature>
<feature type="binding site" evidence="9">
    <location>
        <position position="192"/>
    </location>
    <ligand>
        <name>Mg(2+)</name>
        <dbReference type="ChEBI" id="CHEBI:18420"/>
    </ligand>
</feature>
<dbReference type="SUPFAM" id="SSF102741">
    <property type="entry name" value="Obg GTP-binding protein C-terminal domain"/>
    <property type="match status" value="1"/>
</dbReference>
<dbReference type="PANTHER" id="PTHR11702">
    <property type="entry name" value="DEVELOPMENTALLY REGULATED GTP-BINDING PROTEIN-RELATED"/>
    <property type="match status" value="1"/>
</dbReference>